<organism evidence="6 7">
    <name type="scientific">Mucilaginibacter ginsenosidivorax</name>
    <dbReference type="NCBI Taxonomy" id="862126"/>
    <lineage>
        <taxon>Bacteria</taxon>
        <taxon>Pseudomonadati</taxon>
        <taxon>Bacteroidota</taxon>
        <taxon>Sphingobacteriia</taxon>
        <taxon>Sphingobacteriales</taxon>
        <taxon>Sphingobacteriaceae</taxon>
        <taxon>Mucilaginibacter</taxon>
    </lineage>
</organism>
<gene>
    <name evidence="6" type="ORF">FSB76_14180</name>
</gene>
<dbReference type="AlphaFoldDB" id="A0A5B8W247"/>
<dbReference type="InterPro" id="IPR036188">
    <property type="entry name" value="FAD/NAD-bd_sf"/>
</dbReference>
<evidence type="ECO:0000256" key="1">
    <source>
        <dbReference type="ARBA" id="ARBA00022630"/>
    </source>
</evidence>
<dbReference type="PANTHER" id="PTHR46091:SF3">
    <property type="entry name" value="AMINE OXIDASE DOMAIN-CONTAINING PROTEIN"/>
    <property type="match status" value="1"/>
</dbReference>
<evidence type="ECO:0000256" key="2">
    <source>
        <dbReference type="ARBA" id="ARBA00022729"/>
    </source>
</evidence>
<dbReference type="InterPro" id="IPR052206">
    <property type="entry name" value="Retinol_saturase"/>
</dbReference>
<dbReference type="PANTHER" id="PTHR46091">
    <property type="entry name" value="BLR7054 PROTEIN"/>
    <property type="match status" value="1"/>
</dbReference>
<evidence type="ECO:0000256" key="5">
    <source>
        <dbReference type="ARBA" id="ARBA00023027"/>
    </source>
</evidence>
<evidence type="ECO:0000256" key="3">
    <source>
        <dbReference type="ARBA" id="ARBA00022827"/>
    </source>
</evidence>
<dbReference type="KEGG" id="mgk:FSB76_14180"/>
<dbReference type="Pfam" id="PF13450">
    <property type="entry name" value="NAD_binding_8"/>
    <property type="match status" value="1"/>
</dbReference>
<keyword evidence="5" id="KW-0520">NAD</keyword>
<keyword evidence="7" id="KW-1185">Reference proteome</keyword>
<reference evidence="6 7" key="1">
    <citation type="journal article" date="2013" name="J. Microbiol.">
        <title>Mucilaginibacter ginsenosidivorax sp. nov., with ginsenoside converting activity isolated from sediment.</title>
        <authorList>
            <person name="Kim J.K."/>
            <person name="Choi T.E."/>
            <person name="Liu Q.M."/>
            <person name="Park H.Y."/>
            <person name="Yi T.H."/>
            <person name="Yoon M.H."/>
            <person name="Kim S.C."/>
            <person name="Im W.T."/>
        </authorList>
    </citation>
    <scope>NUCLEOTIDE SEQUENCE [LARGE SCALE GENOMIC DNA]</scope>
    <source>
        <strain evidence="6 7">KHI28</strain>
    </source>
</reference>
<dbReference type="RefSeq" id="WP_147054377.1">
    <property type="nucleotide sequence ID" value="NZ_CP042437.1"/>
</dbReference>
<dbReference type="Proteomes" id="UP000321362">
    <property type="component" value="Chromosome"/>
</dbReference>
<dbReference type="Gene3D" id="3.50.50.60">
    <property type="entry name" value="FAD/NAD(P)-binding domain"/>
    <property type="match status" value="2"/>
</dbReference>
<name>A0A5B8W247_9SPHI</name>
<keyword evidence="1" id="KW-0285">Flavoprotein</keyword>
<protein>
    <submittedName>
        <fullName evidence="6">NAD(P)/FAD-dependent oxidoreductase</fullName>
    </submittedName>
</protein>
<proteinExistence type="predicted"/>
<dbReference type="SUPFAM" id="SSF51905">
    <property type="entry name" value="FAD/NAD(P)-binding domain"/>
    <property type="match status" value="1"/>
</dbReference>
<dbReference type="OrthoDB" id="9789960at2"/>
<evidence type="ECO:0000313" key="6">
    <source>
        <dbReference type="EMBL" id="QEC77035.1"/>
    </source>
</evidence>
<keyword evidence="3" id="KW-0274">FAD</keyword>
<sequence length="502" mass="56316">MEIFDAVIIGSGMGGLVSADLLGREGFKVCVIEKNQQIGGSLQTYVRDKVIFDSGVHYLGGLDEGQNLYQIFKYIDIIDKLKLQKQDVVFDKIGIHGEDIEYEYAQGYDNFIAHILKHFPGEEAALNAYCDKIKEVCSKFSLYNLQSGDDFNEKSAVLEIDTKGFIESITDNPRLQAVLAGNNALYAGQADKTPFYVHALILNSYIESSYKCIDGGSQIAKYIAKNIRARGGVIKRNCLVKRIVVEDGKVSHVEIAGGGKIYGKQFISNIHPVQTLEMTDSDIIKLAYRNRLKGLENSVSSFTLNVVFKKDSFPYFNTNYYVGKEGHVWDIAEYTGENWPLGFAYFMAPSSKSPNYADGASILTYMRFEEMKPWEDTFNTVSNVNERGETYEEFKIRKSEKLLDMVEEKFPGFRSHVKSYYSATPLSYRDYIGNGDGSLYGIVKDYKHTLKTFISPRTKIPNLYFTGQNLNLHGILGTAMSAIVTCTTLLGDDAIIGKIRNA</sequence>
<keyword evidence="4" id="KW-0521">NADP</keyword>
<accession>A0A5B8W247</accession>
<evidence type="ECO:0000313" key="7">
    <source>
        <dbReference type="Proteomes" id="UP000321362"/>
    </source>
</evidence>
<keyword evidence="2" id="KW-0732">Signal</keyword>
<dbReference type="EMBL" id="CP042437">
    <property type="protein sequence ID" value="QEC77035.1"/>
    <property type="molecule type" value="Genomic_DNA"/>
</dbReference>
<evidence type="ECO:0000256" key="4">
    <source>
        <dbReference type="ARBA" id="ARBA00022857"/>
    </source>
</evidence>